<name>M2UM45_COCH5</name>
<keyword evidence="3" id="KW-1185">Reference proteome</keyword>
<accession>M2UM45</accession>
<dbReference type="OMA" id="PNKQHTC"/>
<protein>
    <submittedName>
        <fullName evidence="2">Uncharacterized protein</fullName>
    </submittedName>
</protein>
<dbReference type="HOGENOM" id="CLU_2885606_0_0_1"/>
<organism evidence="2 3">
    <name type="scientific">Cochliobolus heterostrophus (strain C5 / ATCC 48332 / race O)</name>
    <name type="common">Southern corn leaf blight fungus</name>
    <name type="synonym">Bipolaris maydis</name>
    <dbReference type="NCBI Taxonomy" id="701091"/>
    <lineage>
        <taxon>Eukaryota</taxon>
        <taxon>Fungi</taxon>
        <taxon>Dikarya</taxon>
        <taxon>Ascomycota</taxon>
        <taxon>Pezizomycotina</taxon>
        <taxon>Dothideomycetes</taxon>
        <taxon>Pleosporomycetidae</taxon>
        <taxon>Pleosporales</taxon>
        <taxon>Pleosporineae</taxon>
        <taxon>Pleosporaceae</taxon>
        <taxon>Bipolaris</taxon>
    </lineage>
</organism>
<sequence>MLLNGIPAKAFVSASRNLKRWAPTPIAKLSRYVAIPAGELLPRNSQPNKQHTCGADEENVARM</sequence>
<gene>
    <name evidence="2" type="ORF">COCHEDRAFT_1022560</name>
</gene>
<dbReference type="Proteomes" id="UP000016936">
    <property type="component" value="Unassembled WGS sequence"/>
</dbReference>
<dbReference type="EMBL" id="KB445579">
    <property type="protein sequence ID" value="EMD89007.1"/>
    <property type="molecule type" value="Genomic_DNA"/>
</dbReference>
<evidence type="ECO:0000313" key="3">
    <source>
        <dbReference type="Proteomes" id="UP000016936"/>
    </source>
</evidence>
<evidence type="ECO:0000313" key="2">
    <source>
        <dbReference type="EMBL" id="EMD89007.1"/>
    </source>
</evidence>
<dbReference type="AlphaFoldDB" id="M2UM45"/>
<reference evidence="2 3" key="1">
    <citation type="journal article" date="2012" name="PLoS Pathog.">
        <title>Diverse lifestyles and strategies of plant pathogenesis encoded in the genomes of eighteen Dothideomycetes fungi.</title>
        <authorList>
            <person name="Ohm R.A."/>
            <person name="Feau N."/>
            <person name="Henrissat B."/>
            <person name="Schoch C.L."/>
            <person name="Horwitz B.A."/>
            <person name="Barry K.W."/>
            <person name="Condon B.J."/>
            <person name="Copeland A.C."/>
            <person name="Dhillon B."/>
            <person name="Glaser F."/>
            <person name="Hesse C.N."/>
            <person name="Kosti I."/>
            <person name="LaButti K."/>
            <person name="Lindquist E.A."/>
            <person name="Lucas S."/>
            <person name="Salamov A.A."/>
            <person name="Bradshaw R.E."/>
            <person name="Ciuffetti L."/>
            <person name="Hamelin R.C."/>
            <person name="Kema G.H.J."/>
            <person name="Lawrence C."/>
            <person name="Scott J.A."/>
            <person name="Spatafora J.W."/>
            <person name="Turgeon B.G."/>
            <person name="de Wit P.J.G.M."/>
            <person name="Zhong S."/>
            <person name="Goodwin S.B."/>
            <person name="Grigoriev I.V."/>
        </authorList>
    </citation>
    <scope>NUCLEOTIDE SEQUENCE [LARGE SCALE GENOMIC DNA]</scope>
    <source>
        <strain evidence="3">C5 / ATCC 48332 / race O</strain>
    </source>
</reference>
<reference evidence="3" key="2">
    <citation type="journal article" date="2013" name="PLoS Genet.">
        <title>Comparative genome structure, secondary metabolite, and effector coding capacity across Cochliobolus pathogens.</title>
        <authorList>
            <person name="Condon B.J."/>
            <person name="Leng Y."/>
            <person name="Wu D."/>
            <person name="Bushley K.E."/>
            <person name="Ohm R.A."/>
            <person name="Otillar R."/>
            <person name="Martin J."/>
            <person name="Schackwitz W."/>
            <person name="Grimwood J."/>
            <person name="MohdZainudin N."/>
            <person name="Xue C."/>
            <person name="Wang R."/>
            <person name="Manning V.A."/>
            <person name="Dhillon B."/>
            <person name="Tu Z.J."/>
            <person name="Steffenson B.J."/>
            <person name="Salamov A."/>
            <person name="Sun H."/>
            <person name="Lowry S."/>
            <person name="LaButti K."/>
            <person name="Han J."/>
            <person name="Copeland A."/>
            <person name="Lindquist E."/>
            <person name="Barry K."/>
            <person name="Schmutz J."/>
            <person name="Baker S.E."/>
            <person name="Ciuffetti L.M."/>
            <person name="Grigoriev I.V."/>
            <person name="Zhong S."/>
            <person name="Turgeon B.G."/>
        </authorList>
    </citation>
    <scope>NUCLEOTIDE SEQUENCE [LARGE SCALE GENOMIC DNA]</scope>
    <source>
        <strain evidence="3">C5 / ATCC 48332 / race O</strain>
    </source>
</reference>
<feature type="region of interest" description="Disordered" evidence="1">
    <location>
        <begin position="43"/>
        <end position="63"/>
    </location>
</feature>
<proteinExistence type="predicted"/>
<evidence type="ECO:0000256" key="1">
    <source>
        <dbReference type="SAM" id="MobiDB-lite"/>
    </source>
</evidence>